<evidence type="ECO:0000256" key="1">
    <source>
        <dbReference type="SAM" id="MobiDB-lite"/>
    </source>
</evidence>
<proteinExistence type="predicted"/>
<dbReference type="EMBL" id="SDKM01000026">
    <property type="protein sequence ID" value="RYP84107.1"/>
    <property type="molecule type" value="Genomic_DNA"/>
</dbReference>
<dbReference type="AlphaFoldDB" id="A0A4Q4Z8A7"/>
<dbReference type="InterPro" id="IPR011256">
    <property type="entry name" value="Reg_factor_effector_dom_sf"/>
</dbReference>
<dbReference type="InterPro" id="IPR029442">
    <property type="entry name" value="GyrI-like"/>
</dbReference>
<protein>
    <submittedName>
        <fullName evidence="3">AraC family transcriptional regulator</fullName>
    </submittedName>
</protein>
<dbReference type="OrthoDB" id="795001at2"/>
<dbReference type="InterPro" id="IPR010499">
    <property type="entry name" value="AraC_E-bd"/>
</dbReference>
<dbReference type="SMART" id="SM00871">
    <property type="entry name" value="AraC_E_bind"/>
    <property type="match status" value="1"/>
</dbReference>
<evidence type="ECO:0000313" key="3">
    <source>
        <dbReference type="EMBL" id="RYP84107.1"/>
    </source>
</evidence>
<evidence type="ECO:0000259" key="2">
    <source>
        <dbReference type="SMART" id="SM00871"/>
    </source>
</evidence>
<accession>A0A4Q4Z8A7</accession>
<feature type="domain" description="AraC effector-binding" evidence="2">
    <location>
        <begin position="76"/>
        <end position="221"/>
    </location>
</feature>
<feature type="region of interest" description="Disordered" evidence="1">
    <location>
        <begin position="1"/>
        <end position="62"/>
    </location>
</feature>
<dbReference type="Pfam" id="PF06445">
    <property type="entry name" value="GyrI-like"/>
    <property type="match status" value="1"/>
</dbReference>
<dbReference type="Gene3D" id="3.20.80.10">
    <property type="entry name" value="Regulatory factor, effector binding domain"/>
    <property type="match status" value="1"/>
</dbReference>
<sequence>MTERATVSPPKPESKMPMGRSAMSRHRLDAGRPGCPPIATQVTVSRASRPPGGPYAGDLRHCATGRARGDRGGMGYEVETVDLQPQPAAVVRGDAELDGIADFLGAAYGEVAQVLASEGLAPAGPPFARYSLHDRSFGIEAGFPVARTVTPEGRVVAGQIPGGHAARTVHHGSYDDLPAAYEAVEEWLAHNGYVPTGDPWETYLDEPDVPEPRTLVHVPCRSLRHA</sequence>
<evidence type="ECO:0000313" key="4">
    <source>
        <dbReference type="Proteomes" id="UP000295198"/>
    </source>
</evidence>
<organism evidence="3 4">
    <name type="scientific">Nocardioides guangzhouensis</name>
    <dbReference type="NCBI Taxonomy" id="2497878"/>
    <lineage>
        <taxon>Bacteria</taxon>
        <taxon>Bacillati</taxon>
        <taxon>Actinomycetota</taxon>
        <taxon>Actinomycetes</taxon>
        <taxon>Propionibacteriales</taxon>
        <taxon>Nocardioidaceae</taxon>
        <taxon>Nocardioides</taxon>
    </lineage>
</organism>
<name>A0A4Q4Z8A7_9ACTN</name>
<comment type="caution">
    <text evidence="3">The sequence shown here is derived from an EMBL/GenBank/DDBJ whole genome shotgun (WGS) entry which is preliminary data.</text>
</comment>
<gene>
    <name evidence="3" type="ORF">EKO23_16675</name>
</gene>
<dbReference type="SUPFAM" id="SSF55136">
    <property type="entry name" value="Probable bacterial effector-binding domain"/>
    <property type="match status" value="1"/>
</dbReference>
<keyword evidence="4" id="KW-1185">Reference proteome</keyword>
<reference evidence="3 4" key="1">
    <citation type="submission" date="2019-01" db="EMBL/GenBank/DDBJ databases">
        <title>Nocardioides guangzhouensis sp. nov., an actinobacterium isolated from soil.</title>
        <authorList>
            <person name="Fu Y."/>
            <person name="Cai Y."/>
            <person name="Lin Z."/>
            <person name="Chen P."/>
        </authorList>
    </citation>
    <scope>NUCLEOTIDE SEQUENCE [LARGE SCALE GENOMIC DNA]</scope>
    <source>
        <strain evidence="3 4">130</strain>
    </source>
</reference>
<dbReference type="Proteomes" id="UP000295198">
    <property type="component" value="Unassembled WGS sequence"/>
</dbReference>